<evidence type="ECO:0000256" key="1">
    <source>
        <dbReference type="SAM" id="MobiDB-lite"/>
    </source>
</evidence>
<protein>
    <submittedName>
        <fullName evidence="2">Uncharacterized protein</fullName>
    </submittedName>
</protein>
<dbReference type="EMBL" id="CAVLEF010000007">
    <property type="protein sequence ID" value="CAK1545862.1"/>
    <property type="molecule type" value="Genomic_DNA"/>
</dbReference>
<evidence type="ECO:0000313" key="3">
    <source>
        <dbReference type="Proteomes" id="UP001497472"/>
    </source>
</evidence>
<feature type="region of interest" description="Disordered" evidence="1">
    <location>
        <begin position="1"/>
        <end position="35"/>
    </location>
</feature>
<sequence length="203" mass="23063">MTGPAQNEQNNANVEKIPLPLSPQNAVSSNNSNVSIQEKDGSIQEVEENPGNNNCTQYAKRHTPYHKEYYMCDVCFQYDGELGVVLLRYVHDVHVHAPVCDVISSLKKMNPDKLQRAEGCALMFQRWPFLIQIFGSVAKTFNEIALQALYNKMDDQNDTGKDLESEKLDLQDIFTWQKRNTDMSLKKIIGLCVRNAVPNNNIN</sequence>
<organism evidence="2 3">
    <name type="scientific">Leptosia nina</name>
    <dbReference type="NCBI Taxonomy" id="320188"/>
    <lineage>
        <taxon>Eukaryota</taxon>
        <taxon>Metazoa</taxon>
        <taxon>Ecdysozoa</taxon>
        <taxon>Arthropoda</taxon>
        <taxon>Hexapoda</taxon>
        <taxon>Insecta</taxon>
        <taxon>Pterygota</taxon>
        <taxon>Neoptera</taxon>
        <taxon>Endopterygota</taxon>
        <taxon>Lepidoptera</taxon>
        <taxon>Glossata</taxon>
        <taxon>Ditrysia</taxon>
        <taxon>Papilionoidea</taxon>
        <taxon>Pieridae</taxon>
        <taxon>Pierinae</taxon>
        <taxon>Leptosia</taxon>
    </lineage>
</organism>
<feature type="compositionally biased region" description="Low complexity" evidence="1">
    <location>
        <begin position="25"/>
        <end position="35"/>
    </location>
</feature>
<feature type="compositionally biased region" description="Polar residues" evidence="1">
    <location>
        <begin position="1"/>
        <end position="13"/>
    </location>
</feature>
<dbReference type="Proteomes" id="UP001497472">
    <property type="component" value="Unassembled WGS sequence"/>
</dbReference>
<comment type="caution">
    <text evidence="2">The sequence shown here is derived from an EMBL/GenBank/DDBJ whole genome shotgun (WGS) entry which is preliminary data.</text>
</comment>
<name>A0AAV1JBK7_9NEOP</name>
<dbReference type="AlphaFoldDB" id="A0AAV1JBK7"/>
<proteinExistence type="predicted"/>
<accession>A0AAV1JBK7</accession>
<keyword evidence="3" id="KW-1185">Reference proteome</keyword>
<gene>
    <name evidence="2" type="ORF">LNINA_LOCUS5477</name>
</gene>
<evidence type="ECO:0000313" key="2">
    <source>
        <dbReference type="EMBL" id="CAK1545862.1"/>
    </source>
</evidence>
<reference evidence="2 3" key="1">
    <citation type="submission" date="2023-11" db="EMBL/GenBank/DDBJ databases">
        <authorList>
            <person name="Okamura Y."/>
        </authorList>
    </citation>
    <scope>NUCLEOTIDE SEQUENCE [LARGE SCALE GENOMIC DNA]</scope>
</reference>